<dbReference type="EMBL" id="CABPSL010000011">
    <property type="protein sequence ID" value="VVE16969.1"/>
    <property type="molecule type" value="Genomic_DNA"/>
</dbReference>
<dbReference type="OrthoDB" id="345640at2"/>
<dbReference type="CDD" id="cd07185">
    <property type="entry name" value="OmpA_C-like"/>
    <property type="match status" value="1"/>
</dbReference>
<keyword evidence="4" id="KW-0812">Transmembrane</keyword>
<proteinExistence type="predicted"/>
<feature type="transmembrane region" description="Helical" evidence="4">
    <location>
        <begin position="317"/>
        <end position="339"/>
    </location>
</feature>
<evidence type="ECO:0000256" key="1">
    <source>
        <dbReference type="ARBA" id="ARBA00004442"/>
    </source>
</evidence>
<reference evidence="6 7" key="1">
    <citation type="submission" date="2019-08" db="EMBL/GenBank/DDBJ databases">
        <authorList>
            <person name="Peeters C."/>
        </authorList>
    </citation>
    <scope>NUCLEOTIDE SEQUENCE [LARGE SCALE GENOMIC DNA]</scope>
    <source>
        <strain evidence="6 7">LMG 31106</strain>
    </source>
</reference>
<dbReference type="InterPro" id="IPR050330">
    <property type="entry name" value="Bact_OuterMem_StrucFunc"/>
</dbReference>
<accession>A0A5E4VZF7</accession>
<evidence type="ECO:0000256" key="3">
    <source>
        <dbReference type="PROSITE-ProRule" id="PRU00473"/>
    </source>
</evidence>
<sequence length="540" mass="57898">MIVLAAALALAVLWVVSPIATDVATMVSIVIVAVAILVLWLGAEAGPAEAEEGFAAVRLALGEMSARQRMRMPWVLVTGDGLSAIFERAGADDLVHLEAGAIWLRVDTPGDLPGLALAVKHWRKGLPPDGVMICVSPGSHARTESLAQTLRTIRQAAAEAARRIDAALPGYVAVYQRLTHAAPEGEPEWFGVASGRAPVESSQWEHVVSAAEQVAQRAGGGAPRIARAAGMASIVPWTHRTVLTELVNADLPWAPLTVHGVAWIDCGPATDGRRAWEEAVAAHIRVQPAGAPASPRPWPMPHPFIAAMRRRPHMSTLTRTCVHLVTLFACAGAFAFWAAGKHNETLLGAVQDHLARYARVAPGHDLAKREALQRLVEDRDQLDRHARLGVPLRFSFGMYRGAHLMDPLHQAIASYVPPPPLPSVITLDSMSLFDSGKATLKPGSTKRMVDAVEMIKSHARKRVLVAGYTDNTGSPAFNLRLSTARAEAVRDWLVEASGLAATQFAVQGYGDTRPIAGNDTDVGRANNRRVEITLVPDFGT</sequence>
<dbReference type="InterPro" id="IPR036737">
    <property type="entry name" value="OmpA-like_sf"/>
</dbReference>
<feature type="domain" description="OmpA-like" evidence="5">
    <location>
        <begin position="420"/>
        <end position="538"/>
    </location>
</feature>
<dbReference type="InterPro" id="IPR006665">
    <property type="entry name" value="OmpA-like"/>
</dbReference>
<dbReference type="PROSITE" id="PS51123">
    <property type="entry name" value="OMPA_2"/>
    <property type="match status" value="1"/>
</dbReference>
<dbReference type="SUPFAM" id="SSF103088">
    <property type="entry name" value="OmpA-like"/>
    <property type="match status" value="1"/>
</dbReference>
<keyword evidence="6" id="KW-0966">Cell projection</keyword>
<evidence type="ECO:0000313" key="7">
    <source>
        <dbReference type="Proteomes" id="UP000384354"/>
    </source>
</evidence>
<dbReference type="GO" id="GO:0009279">
    <property type="term" value="C:cell outer membrane"/>
    <property type="evidence" value="ECO:0007669"/>
    <property type="project" value="UniProtKB-SubCell"/>
</dbReference>
<evidence type="ECO:0000256" key="2">
    <source>
        <dbReference type="ARBA" id="ARBA00023136"/>
    </source>
</evidence>
<keyword evidence="6" id="KW-0282">Flagellum</keyword>
<comment type="subcellular location">
    <subcellularLocation>
        <location evidence="1">Cell outer membrane</location>
    </subcellularLocation>
</comment>
<gene>
    <name evidence="6" type="ORF">PCE31106_02925</name>
</gene>
<evidence type="ECO:0000256" key="4">
    <source>
        <dbReference type="SAM" id="Phobius"/>
    </source>
</evidence>
<dbReference type="PANTHER" id="PTHR30329">
    <property type="entry name" value="STATOR ELEMENT OF FLAGELLAR MOTOR COMPLEX"/>
    <property type="match status" value="1"/>
</dbReference>
<dbReference type="AlphaFoldDB" id="A0A5E4VZF7"/>
<dbReference type="InterPro" id="IPR006664">
    <property type="entry name" value="OMP_bac"/>
</dbReference>
<keyword evidence="4" id="KW-1133">Transmembrane helix</keyword>
<keyword evidence="2 3" id="KW-0472">Membrane</keyword>
<name>A0A5E4VZF7_9BURK</name>
<dbReference type="Proteomes" id="UP000384354">
    <property type="component" value="Unassembled WGS sequence"/>
</dbReference>
<organism evidence="6 7">
    <name type="scientific">Pandoraea cepalis</name>
    <dbReference type="NCBI Taxonomy" id="2508294"/>
    <lineage>
        <taxon>Bacteria</taxon>
        <taxon>Pseudomonadati</taxon>
        <taxon>Pseudomonadota</taxon>
        <taxon>Betaproteobacteria</taxon>
        <taxon>Burkholderiales</taxon>
        <taxon>Burkholderiaceae</taxon>
        <taxon>Pandoraea</taxon>
    </lineage>
</organism>
<evidence type="ECO:0000313" key="6">
    <source>
        <dbReference type="EMBL" id="VVE16969.1"/>
    </source>
</evidence>
<feature type="transmembrane region" description="Helical" evidence="4">
    <location>
        <begin position="28"/>
        <end position="48"/>
    </location>
</feature>
<dbReference type="Gene3D" id="3.30.1330.60">
    <property type="entry name" value="OmpA-like domain"/>
    <property type="match status" value="1"/>
</dbReference>
<dbReference type="PRINTS" id="PR01021">
    <property type="entry name" value="OMPADOMAIN"/>
</dbReference>
<keyword evidence="6" id="KW-0969">Cilium</keyword>
<protein>
    <submittedName>
        <fullName evidence="6">Flagellar motor protein MotB</fullName>
    </submittedName>
</protein>
<dbReference type="PANTHER" id="PTHR30329:SF20">
    <property type="entry name" value="EXPORTED PROTEIN"/>
    <property type="match status" value="1"/>
</dbReference>
<evidence type="ECO:0000259" key="5">
    <source>
        <dbReference type="PROSITE" id="PS51123"/>
    </source>
</evidence>
<dbReference type="Pfam" id="PF00691">
    <property type="entry name" value="OmpA"/>
    <property type="match status" value="1"/>
</dbReference>